<evidence type="ECO:0000256" key="2">
    <source>
        <dbReference type="SAM" id="SignalP"/>
    </source>
</evidence>
<dbReference type="Proteomes" id="UP000008808">
    <property type="component" value="Chromosome"/>
</dbReference>
<feature type="compositionally biased region" description="Acidic residues" evidence="1">
    <location>
        <begin position="30"/>
        <end position="50"/>
    </location>
</feature>
<feature type="compositionally biased region" description="Acidic residues" evidence="1">
    <location>
        <begin position="58"/>
        <end position="87"/>
    </location>
</feature>
<proteinExistence type="predicted"/>
<keyword evidence="2" id="KW-0732">Signal</keyword>
<evidence type="ECO:0000313" key="4">
    <source>
        <dbReference type="Proteomes" id="UP000008808"/>
    </source>
</evidence>
<protein>
    <submittedName>
        <fullName evidence="3">Uncharacterized protein</fullName>
    </submittedName>
</protein>
<feature type="region of interest" description="Disordered" evidence="1">
    <location>
        <begin position="25"/>
        <end position="87"/>
    </location>
</feature>
<dbReference type="PROSITE" id="PS51257">
    <property type="entry name" value="PROKAR_LIPOPROTEIN"/>
    <property type="match status" value="1"/>
</dbReference>
<accession>Q2N738</accession>
<dbReference type="AlphaFoldDB" id="Q2N738"/>
<feature type="chain" id="PRO_5004212905" evidence="2">
    <location>
        <begin position="31"/>
        <end position="87"/>
    </location>
</feature>
<feature type="signal peptide" evidence="2">
    <location>
        <begin position="1"/>
        <end position="30"/>
    </location>
</feature>
<evidence type="ECO:0000313" key="3">
    <source>
        <dbReference type="EMBL" id="ABC64503.1"/>
    </source>
</evidence>
<dbReference type="EMBL" id="CP000157">
    <property type="protein sequence ID" value="ABC64503.1"/>
    <property type="molecule type" value="Genomic_DNA"/>
</dbReference>
<dbReference type="HOGENOM" id="CLU_2478599_0_0_5"/>
<gene>
    <name evidence="3" type="ordered locus">ELI_12055</name>
</gene>
<organism evidence="3 4">
    <name type="scientific">Erythrobacter litoralis (strain HTCC2594)</name>
    <dbReference type="NCBI Taxonomy" id="314225"/>
    <lineage>
        <taxon>Bacteria</taxon>
        <taxon>Pseudomonadati</taxon>
        <taxon>Pseudomonadota</taxon>
        <taxon>Alphaproteobacteria</taxon>
        <taxon>Sphingomonadales</taxon>
        <taxon>Erythrobacteraceae</taxon>
        <taxon>Erythrobacter/Porphyrobacter group</taxon>
        <taxon>Erythrobacter</taxon>
    </lineage>
</organism>
<sequence length="87" mass="9138">MKVTFKSAAIASVAALGLGLAACDSPAENAAEDEIEAMEEERDETIDAMEDSGQITDETADAMDDQTDAMEESMEAQVEEATDGDGM</sequence>
<name>Q2N738_ERYLH</name>
<dbReference type="RefSeq" id="WP_011415325.1">
    <property type="nucleotide sequence ID" value="NC_007722.1"/>
</dbReference>
<dbReference type="STRING" id="314225.ELI_12055"/>
<reference evidence="4" key="1">
    <citation type="journal article" date="2009" name="J. Bacteriol.">
        <title>Complete genome sequence of Erythrobacter litoralis HTCC2594.</title>
        <authorList>
            <person name="Oh H.M."/>
            <person name="Giovannoni S.J."/>
            <person name="Ferriera S."/>
            <person name="Johnson J."/>
            <person name="Cho J.C."/>
        </authorList>
    </citation>
    <scope>NUCLEOTIDE SEQUENCE [LARGE SCALE GENOMIC DNA]</scope>
    <source>
        <strain evidence="4">HTCC2594</strain>
    </source>
</reference>
<keyword evidence="4" id="KW-1185">Reference proteome</keyword>
<dbReference type="KEGG" id="eli:ELI_12055"/>
<evidence type="ECO:0000256" key="1">
    <source>
        <dbReference type="SAM" id="MobiDB-lite"/>
    </source>
</evidence>